<proteinExistence type="predicted"/>
<organism evidence="1 2">
    <name type="scientific">Staphylococcus shinii</name>
    <dbReference type="NCBI Taxonomy" id="2912228"/>
    <lineage>
        <taxon>Bacteria</taxon>
        <taxon>Bacillati</taxon>
        <taxon>Bacillota</taxon>
        <taxon>Bacilli</taxon>
        <taxon>Bacillales</taxon>
        <taxon>Staphylococcaceae</taxon>
        <taxon>Staphylococcus</taxon>
    </lineage>
</organism>
<dbReference type="GeneID" id="79051393"/>
<dbReference type="InterPro" id="IPR009833">
    <property type="entry name" value="DUF1398"/>
</dbReference>
<dbReference type="RefSeq" id="WP_039067471.1">
    <property type="nucleotide sequence ID" value="NZ_CP068712.1"/>
</dbReference>
<dbReference type="AlphaFoldDB" id="A0A418IIK0"/>
<sequence>MTFSLSAIHQAHQQYTGVDFPKLFKAFKVMGITINTVDIQIGTTVYTHQNGEQIIDTGVKSTVPIAKHTDKEQVKEALVQHQAGETDFPTFCDAMAQSGVYKWHISIDAGTCAYINLNNEIVIIEQIPE</sequence>
<dbReference type="Pfam" id="PF07166">
    <property type="entry name" value="DUF1398"/>
    <property type="match status" value="1"/>
</dbReference>
<dbReference type="Proteomes" id="UP000286317">
    <property type="component" value="Unassembled WGS sequence"/>
</dbReference>
<accession>A0A418IIK0</accession>
<dbReference type="SUPFAM" id="SSF160419">
    <property type="entry name" value="YdfO-like"/>
    <property type="match status" value="1"/>
</dbReference>
<protein>
    <submittedName>
        <fullName evidence="1">DUF1398 domain-containing protein</fullName>
    </submittedName>
</protein>
<gene>
    <name evidence="1" type="ORF">BU112_01800</name>
</gene>
<dbReference type="OrthoDB" id="1550456at2"/>
<comment type="caution">
    <text evidence="1">The sequence shown here is derived from an EMBL/GenBank/DDBJ whole genome shotgun (WGS) entry which is preliminary data.</text>
</comment>
<evidence type="ECO:0000313" key="1">
    <source>
        <dbReference type="EMBL" id="RIN02713.1"/>
    </source>
</evidence>
<evidence type="ECO:0000313" key="2">
    <source>
        <dbReference type="Proteomes" id="UP000286317"/>
    </source>
</evidence>
<name>A0A418IIK0_9STAP</name>
<dbReference type="EMBL" id="QXUF01000007">
    <property type="protein sequence ID" value="RIN02713.1"/>
    <property type="molecule type" value="Genomic_DNA"/>
</dbReference>
<dbReference type="Gene3D" id="3.30.1810.10">
    <property type="entry name" value="YdfO-like"/>
    <property type="match status" value="1"/>
</dbReference>
<keyword evidence="2" id="KW-1185">Reference proteome</keyword>
<reference evidence="1 2" key="1">
    <citation type="journal article" date="2016" name="Front. Microbiol.">
        <title>Comprehensive Phylogenetic Analysis of Bovine Non-aureus Staphylococci Species Based on Whole-Genome Sequencing.</title>
        <authorList>
            <person name="Naushad S."/>
            <person name="Barkema H.W."/>
            <person name="Luby C."/>
            <person name="Condas L.A."/>
            <person name="Nobrega D.B."/>
            <person name="Carson D.A."/>
            <person name="De Buck J."/>
        </authorList>
    </citation>
    <scope>NUCLEOTIDE SEQUENCE [LARGE SCALE GENOMIC DNA]</scope>
    <source>
        <strain evidence="1 2">SNUC 4554</strain>
    </source>
</reference>
<dbReference type="InterPro" id="IPR036696">
    <property type="entry name" value="YdfO-like_sf"/>
</dbReference>